<evidence type="ECO:0000313" key="17">
    <source>
        <dbReference type="WBParaSite" id="maker-unitig_35625-snap-gene-0.3-mRNA-1"/>
    </source>
</evidence>
<dbReference type="GO" id="GO:0030170">
    <property type="term" value="F:pyridoxal phosphate binding"/>
    <property type="evidence" value="ECO:0007669"/>
    <property type="project" value="InterPro"/>
</dbReference>
<dbReference type="PANTHER" id="PTHR13693:SF2">
    <property type="entry name" value="SERINE PALMITOYLTRANSFERASE 1"/>
    <property type="match status" value="1"/>
</dbReference>
<evidence type="ECO:0000256" key="11">
    <source>
        <dbReference type="ARBA" id="ARBA00041066"/>
    </source>
</evidence>
<feature type="domain" description="Aminotransferase class I/classII large" evidence="15">
    <location>
        <begin position="126"/>
        <end position="289"/>
    </location>
</feature>
<comment type="cofactor">
    <cofactor evidence="1">
        <name>pyridoxal 5'-phosphate</name>
        <dbReference type="ChEBI" id="CHEBI:597326"/>
    </cofactor>
</comment>
<keyword evidence="8" id="KW-0746">Sphingolipid metabolism</keyword>
<keyword evidence="9" id="KW-0443">Lipid metabolism</keyword>
<evidence type="ECO:0000256" key="4">
    <source>
        <dbReference type="ARBA" id="ARBA00008392"/>
    </source>
</evidence>
<evidence type="ECO:0000256" key="2">
    <source>
        <dbReference type="ARBA" id="ARBA00004760"/>
    </source>
</evidence>
<reference evidence="17" key="1">
    <citation type="submission" date="2016-11" db="UniProtKB">
        <authorList>
            <consortium name="WormBaseParasite"/>
        </authorList>
    </citation>
    <scope>IDENTIFICATION</scope>
</reference>
<dbReference type="Gene3D" id="3.90.1150.10">
    <property type="entry name" value="Aspartate Aminotransferase, domain 1"/>
    <property type="match status" value="2"/>
</dbReference>
<comment type="similarity">
    <text evidence="4">Belongs to the class-II pyridoxal-phosphate-dependent aminotransferase family.</text>
</comment>
<accession>A0A1I8FHX2</accession>
<evidence type="ECO:0000256" key="6">
    <source>
        <dbReference type="ARBA" id="ARBA00022679"/>
    </source>
</evidence>
<evidence type="ECO:0000256" key="13">
    <source>
        <dbReference type="ARBA" id="ARBA00042649"/>
    </source>
</evidence>
<evidence type="ECO:0000259" key="15">
    <source>
        <dbReference type="Pfam" id="PF00155"/>
    </source>
</evidence>
<name>A0A1I8FHX2_9PLAT</name>
<dbReference type="GO" id="GO:0046512">
    <property type="term" value="P:sphingosine biosynthetic process"/>
    <property type="evidence" value="ECO:0007669"/>
    <property type="project" value="TreeGrafter"/>
</dbReference>
<dbReference type="Proteomes" id="UP000095280">
    <property type="component" value="Unplaced"/>
</dbReference>
<dbReference type="Pfam" id="PF00155">
    <property type="entry name" value="Aminotran_1_2"/>
    <property type="match status" value="1"/>
</dbReference>
<evidence type="ECO:0000256" key="14">
    <source>
        <dbReference type="SAM" id="Phobius"/>
    </source>
</evidence>
<evidence type="ECO:0000256" key="5">
    <source>
        <dbReference type="ARBA" id="ARBA00013220"/>
    </source>
</evidence>
<keyword evidence="6" id="KW-0808">Transferase</keyword>
<dbReference type="InterPro" id="IPR050087">
    <property type="entry name" value="AON_synthase_class-II"/>
</dbReference>
<evidence type="ECO:0000256" key="3">
    <source>
        <dbReference type="ARBA" id="ARBA00004991"/>
    </source>
</evidence>
<evidence type="ECO:0000256" key="12">
    <source>
        <dbReference type="ARBA" id="ARBA00041765"/>
    </source>
</evidence>
<dbReference type="InterPro" id="IPR015421">
    <property type="entry name" value="PyrdxlP-dep_Trfase_major"/>
</dbReference>
<protein>
    <recommendedName>
        <fullName evidence="11">Serine palmitoyltransferase 1</fullName>
        <ecNumber evidence="5">2.3.1.50</ecNumber>
    </recommendedName>
    <alternativeName>
        <fullName evidence="12">Long chain base biosynthesis protein 1</fullName>
    </alternativeName>
    <alternativeName>
        <fullName evidence="13">Serine-palmitoyl-CoA transferase 1</fullName>
    </alternativeName>
</protein>
<keyword evidence="14" id="KW-1133">Transmembrane helix</keyword>
<dbReference type="PANTHER" id="PTHR13693">
    <property type="entry name" value="CLASS II AMINOTRANSFERASE/8-AMINO-7-OXONONANOATE SYNTHASE"/>
    <property type="match status" value="1"/>
</dbReference>
<keyword evidence="7" id="KW-0663">Pyridoxal phosphate</keyword>
<dbReference type="Gene3D" id="3.40.640.10">
    <property type="entry name" value="Type I PLP-dependent aspartate aminotransferase-like (Major domain)"/>
    <property type="match status" value="2"/>
</dbReference>
<keyword evidence="14" id="KW-0812">Transmembrane</keyword>
<dbReference type="AlphaFoldDB" id="A0A1I8FHX2"/>
<organism evidence="16 17">
    <name type="scientific">Macrostomum lignano</name>
    <dbReference type="NCBI Taxonomy" id="282301"/>
    <lineage>
        <taxon>Eukaryota</taxon>
        <taxon>Metazoa</taxon>
        <taxon>Spiralia</taxon>
        <taxon>Lophotrochozoa</taxon>
        <taxon>Platyhelminthes</taxon>
        <taxon>Rhabditophora</taxon>
        <taxon>Macrostomorpha</taxon>
        <taxon>Macrostomida</taxon>
        <taxon>Macrostomidae</taxon>
        <taxon>Macrostomum</taxon>
    </lineage>
</organism>
<dbReference type="InterPro" id="IPR015422">
    <property type="entry name" value="PyrdxlP-dep_Trfase_small"/>
</dbReference>
<keyword evidence="10" id="KW-0012">Acyltransferase</keyword>
<evidence type="ECO:0000256" key="8">
    <source>
        <dbReference type="ARBA" id="ARBA00022919"/>
    </source>
</evidence>
<dbReference type="GO" id="GO:0046513">
    <property type="term" value="P:ceramide biosynthetic process"/>
    <property type="evidence" value="ECO:0007669"/>
    <property type="project" value="TreeGrafter"/>
</dbReference>
<comment type="pathway">
    <text evidence="3">Sphingolipid metabolism.</text>
</comment>
<keyword evidence="14" id="KW-0472">Membrane</keyword>
<dbReference type="SUPFAM" id="SSF53383">
    <property type="entry name" value="PLP-dependent transferases"/>
    <property type="match status" value="1"/>
</dbReference>
<evidence type="ECO:0000313" key="16">
    <source>
        <dbReference type="Proteomes" id="UP000095280"/>
    </source>
</evidence>
<dbReference type="GO" id="GO:0016020">
    <property type="term" value="C:membrane"/>
    <property type="evidence" value="ECO:0007669"/>
    <property type="project" value="GOC"/>
</dbReference>
<dbReference type="GO" id="GO:0004758">
    <property type="term" value="F:serine C-palmitoyltransferase activity"/>
    <property type="evidence" value="ECO:0007669"/>
    <property type="project" value="UniProtKB-EC"/>
</dbReference>
<feature type="transmembrane region" description="Helical" evidence="14">
    <location>
        <begin position="41"/>
        <end position="59"/>
    </location>
</feature>
<dbReference type="InterPro" id="IPR015424">
    <property type="entry name" value="PyrdxlP-dep_Trfase"/>
</dbReference>
<proteinExistence type="inferred from homology"/>
<sequence>VSDLFYYQRQSNPIKDVNICCRCRCLLEFSDLIEAIYSAPTYHLVFEGCLILFIVGLLFQHSFLPSKRRGGSGDRLSKAEEDQLIAEWQPEPLVSGDPADEALLASYQRCATSQVGRSVTYSDGRTLVNFATGNFLDFIGEARIRDRALASLRHYGLRPARFYGTMDVHLHLEEQLAKFYGCEEAVLYSYGFSTIASAIPSYAKRHDIIFADERCCFAIQQGSAITTLRTWRSFCSGRPSTTVGTPKKARVTRKFIVVEGLYVNCGDICPLGELVKLKYKYKVRLFVEESASLGTLGATGRGICEEAGVSVQDRLSGLGYCFSASLPPMLAAAASEALTMVDEMRGERTARLKSVSDRLHQRLLAELDNLWSVEGAPMSPIKHLRLHRCTGENSLPALEAACAAAADAGLLLTVARYVAQDLGQPAQPSIRLSVNCNHSDSEIGSLLDFLKSYATGLAK</sequence>
<evidence type="ECO:0000256" key="10">
    <source>
        <dbReference type="ARBA" id="ARBA00023315"/>
    </source>
</evidence>
<keyword evidence="16" id="KW-1185">Reference proteome</keyword>
<evidence type="ECO:0000256" key="9">
    <source>
        <dbReference type="ARBA" id="ARBA00023098"/>
    </source>
</evidence>
<comment type="pathway">
    <text evidence="2">Lipid metabolism; sphingolipid metabolism.</text>
</comment>
<evidence type="ECO:0000256" key="1">
    <source>
        <dbReference type="ARBA" id="ARBA00001933"/>
    </source>
</evidence>
<dbReference type="InterPro" id="IPR004839">
    <property type="entry name" value="Aminotransferase_I/II_large"/>
</dbReference>
<dbReference type="EC" id="2.3.1.50" evidence="5"/>
<dbReference type="GO" id="GO:0005783">
    <property type="term" value="C:endoplasmic reticulum"/>
    <property type="evidence" value="ECO:0007669"/>
    <property type="project" value="TreeGrafter"/>
</dbReference>
<evidence type="ECO:0000256" key="7">
    <source>
        <dbReference type="ARBA" id="ARBA00022898"/>
    </source>
</evidence>
<dbReference type="WBParaSite" id="maker-unitig_35625-snap-gene-0.3-mRNA-1">
    <property type="protein sequence ID" value="maker-unitig_35625-snap-gene-0.3-mRNA-1"/>
    <property type="gene ID" value="maker-unitig_35625-snap-gene-0.3"/>
</dbReference>